<feature type="transmembrane region" description="Helical" evidence="1">
    <location>
        <begin position="122"/>
        <end position="143"/>
    </location>
</feature>
<keyword evidence="1" id="KW-1133">Transmembrane helix</keyword>
<organism evidence="2 3">
    <name type="scientific">Daphnia pulex</name>
    <name type="common">Water flea</name>
    <dbReference type="NCBI Taxonomy" id="6669"/>
    <lineage>
        <taxon>Eukaryota</taxon>
        <taxon>Metazoa</taxon>
        <taxon>Ecdysozoa</taxon>
        <taxon>Arthropoda</taxon>
        <taxon>Crustacea</taxon>
        <taxon>Branchiopoda</taxon>
        <taxon>Diplostraca</taxon>
        <taxon>Cladocera</taxon>
        <taxon>Anomopoda</taxon>
        <taxon>Daphniidae</taxon>
        <taxon>Daphnia</taxon>
    </lineage>
</organism>
<dbReference type="InParanoid" id="E9GM02"/>
<reference evidence="2 3" key="1">
    <citation type="journal article" date="2011" name="Science">
        <title>The ecoresponsive genome of Daphnia pulex.</title>
        <authorList>
            <person name="Colbourne J.K."/>
            <person name="Pfrender M.E."/>
            <person name="Gilbert D."/>
            <person name="Thomas W.K."/>
            <person name="Tucker A."/>
            <person name="Oakley T.H."/>
            <person name="Tokishita S."/>
            <person name="Aerts A."/>
            <person name="Arnold G.J."/>
            <person name="Basu M.K."/>
            <person name="Bauer D.J."/>
            <person name="Caceres C.E."/>
            <person name="Carmel L."/>
            <person name="Casola C."/>
            <person name="Choi J.H."/>
            <person name="Detter J.C."/>
            <person name="Dong Q."/>
            <person name="Dusheyko S."/>
            <person name="Eads B.D."/>
            <person name="Frohlich T."/>
            <person name="Geiler-Samerotte K.A."/>
            <person name="Gerlach D."/>
            <person name="Hatcher P."/>
            <person name="Jogdeo S."/>
            <person name="Krijgsveld J."/>
            <person name="Kriventseva E.V."/>
            <person name="Kultz D."/>
            <person name="Laforsch C."/>
            <person name="Lindquist E."/>
            <person name="Lopez J."/>
            <person name="Manak J.R."/>
            <person name="Muller J."/>
            <person name="Pangilinan J."/>
            <person name="Patwardhan R.P."/>
            <person name="Pitluck S."/>
            <person name="Pritham E.J."/>
            <person name="Rechtsteiner A."/>
            <person name="Rho M."/>
            <person name="Rogozin I.B."/>
            <person name="Sakarya O."/>
            <person name="Salamov A."/>
            <person name="Schaack S."/>
            <person name="Shapiro H."/>
            <person name="Shiga Y."/>
            <person name="Skalitzky C."/>
            <person name="Smith Z."/>
            <person name="Souvorov A."/>
            <person name="Sung W."/>
            <person name="Tang Z."/>
            <person name="Tsuchiya D."/>
            <person name="Tu H."/>
            <person name="Vos H."/>
            <person name="Wang M."/>
            <person name="Wolf Y.I."/>
            <person name="Yamagata H."/>
            <person name="Yamada T."/>
            <person name="Ye Y."/>
            <person name="Shaw J.R."/>
            <person name="Andrews J."/>
            <person name="Crease T.J."/>
            <person name="Tang H."/>
            <person name="Lucas S.M."/>
            <person name="Robertson H.M."/>
            <person name="Bork P."/>
            <person name="Koonin E.V."/>
            <person name="Zdobnov E.M."/>
            <person name="Grigoriev I.V."/>
            <person name="Lynch M."/>
            <person name="Boore J.L."/>
        </authorList>
    </citation>
    <scope>NUCLEOTIDE SEQUENCE [LARGE SCALE GENOMIC DNA]</scope>
</reference>
<dbReference type="KEGG" id="dpx:DAPPUDRAFT_104354"/>
<evidence type="ECO:0000313" key="2">
    <source>
        <dbReference type="EMBL" id="EFX79595.1"/>
    </source>
</evidence>
<evidence type="ECO:0000256" key="1">
    <source>
        <dbReference type="SAM" id="Phobius"/>
    </source>
</evidence>
<evidence type="ECO:0000313" key="3">
    <source>
        <dbReference type="Proteomes" id="UP000000305"/>
    </source>
</evidence>
<proteinExistence type="predicted"/>
<dbReference type="AlphaFoldDB" id="E9GM02"/>
<sequence length="156" mass="17316">MSFHDIQCLRTGYALDEIYSPVPPPSHRQSIASRAFSDQKPGVVRYVQSLTDAKDCRLSLEAVGGVQWWNSEVLQPISGFETQLLHGDFADLLSIIILQMSLSVKFLSCCPMWHVAVAYADWLFLGAAVGFSFAVAVPCKYFVKFSLSICNLPFSC</sequence>
<dbReference type="Proteomes" id="UP000000305">
    <property type="component" value="Unassembled WGS sequence"/>
</dbReference>
<keyword evidence="3" id="KW-1185">Reference proteome</keyword>
<dbReference type="HOGENOM" id="CLU_1688528_0_0_1"/>
<name>E9GM02_DAPPU</name>
<dbReference type="EMBL" id="GL732551">
    <property type="protein sequence ID" value="EFX79595.1"/>
    <property type="molecule type" value="Genomic_DNA"/>
</dbReference>
<gene>
    <name evidence="2" type="ORF">DAPPUDRAFT_104354</name>
</gene>
<keyword evidence="1" id="KW-0472">Membrane</keyword>
<keyword evidence="1" id="KW-0812">Transmembrane</keyword>
<protein>
    <submittedName>
        <fullName evidence="2">Uncharacterized protein</fullName>
    </submittedName>
</protein>
<accession>E9GM02</accession>